<keyword evidence="3" id="KW-1185">Reference proteome</keyword>
<name>A0AAD5BGP9_9ASCO</name>
<dbReference type="Proteomes" id="UP001204833">
    <property type="component" value="Unassembled WGS sequence"/>
</dbReference>
<proteinExistence type="predicted"/>
<dbReference type="RefSeq" id="XP_051609534.1">
    <property type="nucleotide sequence ID" value="XM_051751237.1"/>
</dbReference>
<sequence length="280" mass="33128">MSLKYITKANKELFKPIIQELSEQSSKKYDKENKTFEQLNQWKDDDLLSTVASRYSKSNKNTTYITKDELVNLMDWKLSIGTFRPSLPKLIRSNSEDTVVQVTKAGYKLMLEYFKKLPSNFWSSASEENLSDYKKLIRQAMKEFCKLKGVGPATSSLIMNCLYKVEPKFTPPFFSDESFMYYVLDPQKPGEKIKYSVKEYVEELLPVYFKLLKSYPEETFTELERGGWALKYFYLYHEDKLINVESPFEDDQWKRFDDENETESVEPPKKKKKKEEERST</sequence>
<protein>
    <submittedName>
        <fullName evidence="2">Uncharacterized protein</fullName>
    </submittedName>
</protein>
<evidence type="ECO:0000256" key="1">
    <source>
        <dbReference type="SAM" id="MobiDB-lite"/>
    </source>
</evidence>
<dbReference type="EMBL" id="JAIHNG010000099">
    <property type="protein sequence ID" value="KAI5960031.1"/>
    <property type="molecule type" value="Genomic_DNA"/>
</dbReference>
<dbReference type="GeneID" id="76150034"/>
<organism evidence="2 3">
    <name type="scientific">Candida theae</name>
    <dbReference type="NCBI Taxonomy" id="1198502"/>
    <lineage>
        <taxon>Eukaryota</taxon>
        <taxon>Fungi</taxon>
        <taxon>Dikarya</taxon>
        <taxon>Ascomycota</taxon>
        <taxon>Saccharomycotina</taxon>
        <taxon>Pichiomycetes</taxon>
        <taxon>Debaryomycetaceae</taxon>
        <taxon>Candida/Lodderomyces clade</taxon>
        <taxon>Candida</taxon>
    </lineage>
</organism>
<dbReference type="PANTHER" id="PTHR21521">
    <property type="entry name" value="AMUN, ISOFORM A"/>
    <property type="match status" value="1"/>
</dbReference>
<evidence type="ECO:0000313" key="3">
    <source>
        <dbReference type="Proteomes" id="UP001204833"/>
    </source>
</evidence>
<dbReference type="PANTHER" id="PTHR21521:SF0">
    <property type="entry name" value="AMUN, ISOFORM A"/>
    <property type="match status" value="1"/>
</dbReference>
<reference evidence="2 3" key="1">
    <citation type="journal article" date="2022" name="DNA Res.">
        <title>Genome analysis of five recently described species of the CUG-Ser clade uncovers Candida theae as a new hybrid lineage with pathogenic potential in the Candida parapsilosis species complex.</title>
        <authorList>
            <person name="Mixao V."/>
            <person name="Del Olmo V."/>
            <person name="Hegedusova E."/>
            <person name="Saus E."/>
            <person name="Pryszcz L."/>
            <person name="Cillingova A."/>
            <person name="Nosek J."/>
            <person name="Gabaldon T."/>
        </authorList>
    </citation>
    <scope>NUCLEOTIDE SEQUENCE [LARGE SCALE GENOMIC DNA]</scope>
    <source>
        <strain evidence="2 3">CBS 12239</strain>
    </source>
</reference>
<dbReference type="AlphaFoldDB" id="A0AAD5BGP9"/>
<gene>
    <name evidence="2" type="ORF">KGF57_001975</name>
</gene>
<evidence type="ECO:0000313" key="2">
    <source>
        <dbReference type="EMBL" id="KAI5960031.1"/>
    </source>
</evidence>
<feature type="region of interest" description="Disordered" evidence="1">
    <location>
        <begin position="255"/>
        <end position="280"/>
    </location>
</feature>
<comment type="caution">
    <text evidence="2">The sequence shown here is derived from an EMBL/GenBank/DDBJ whole genome shotgun (WGS) entry which is preliminary data.</text>
</comment>
<accession>A0AAD5BGP9</accession>